<accession>A0A7T6ZEP6</accession>
<protein>
    <submittedName>
        <fullName evidence="5">Gamma-glutamyltransferase</fullName>
    </submittedName>
</protein>
<keyword evidence="2 5" id="KW-0808">Transferase</keyword>
<keyword evidence="3" id="KW-0378">Hydrolase</keyword>
<sequence length="350" mass="39633">MSEAIQEGDTLTQPELADTLRHLQEEGIEDFYSGELVSRITDDHVSWTAEDLEGYEVLRTEPAKGEFSDYEVYSAPPPLSGTTLIQILQMSDQLDITQYEPDSAEFVDTYTQIWEQARSDRYLNIGDPVYNDIETNELTNRTYTDELAEDINQDSLAFNEDQSLAHDEKSSTTHINVVDEDGMMVSATNSLSNFFGAGIQNDEGFLINNQMSNFAFEAENNPNYYEEGKRARSYIAPTILVNDHEGLLVGSPGGARIPQVLGQVIINSDRDGEDIGESFDRSRFALHMDDDEEEIRLEYGWPKHSISDIEQLDYDVDSDYYTNIFFGDVGQLMVDLENGDVSRTEDPRRD</sequence>
<reference evidence="5 6" key="1">
    <citation type="submission" date="2020-06" db="EMBL/GenBank/DDBJ databases">
        <title>Genomic analysis of Salicibibacter sp. NKC21-4.</title>
        <authorList>
            <person name="Oh Y.J."/>
        </authorList>
    </citation>
    <scope>NUCLEOTIDE SEQUENCE [LARGE SCALE GENOMIC DNA]</scope>
    <source>
        <strain evidence="5 6">NKC21-4</strain>
    </source>
</reference>
<proteinExistence type="inferred from homology"/>
<dbReference type="EMBL" id="CP054706">
    <property type="protein sequence ID" value="QQK81940.1"/>
    <property type="molecule type" value="Genomic_DNA"/>
</dbReference>
<evidence type="ECO:0000313" key="5">
    <source>
        <dbReference type="EMBL" id="QQK81940.1"/>
    </source>
</evidence>
<evidence type="ECO:0000256" key="1">
    <source>
        <dbReference type="ARBA" id="ARBA00009381"/>
    </source>
</evidence>
<dbReference type="KEGG" id="scib:HUG20_10125"/>
<comment type="similarity">
    <text evidence="1">Belongs to the gamma-glutamyltransferase family.</text>
</comment>
<evidence type="ECO:0000256" key="4">
    <source>
        <dbReference type="ARBA" id="ARBA00023145"/>
    </source>
</evidence>
<dbReference type="AlphaFoldDB" id="A0A7T6ZEP6"/>
<keyword evidence="6" id="KW-1185">Reference proteome</keyword>
<dbReference type="InterPro" id="IPR043137">
    <property type="entry name" value="GGT_ssub_C"/>
</dbReference>
<evidence type="ECO:0000256" key="2">
    <source>
        <dbReference type="ARBA" id="ARBA00022679"/>
    </source>
</evidence>
<dbReference type="Proteomes" id="UP000595349">
    <property type="component" value="Chromosome"/>
</dbReference>
<dbReference type="Pfam" id="PF01019">
    <property type="entry name" value="G_glu_transpept"/>
    <property type="match status" value="1"/>
</dbReference>
<dbReference type="InterPro" id="IPR051792">
    <property type="entry name" value="GGT_bact"/>
</dbReference>
<evidence type="ECO:0000256" key="3">
    <source>
        <dbReference type="ARBA" id="ARBA00022801"/>
    </source>
</evidence>
<dbReference type="SUPFAM" id="SSF56235">
    <property type="entry name" value="N-terminal nucleophile aminohydrolases (Ntn hydrolases)"/>
    <property type="match status" value="1"/>
</dbReference>
<dbReference type="Gene3D" id="1.10.246.130">
    <property type="match status" value="1"/>
</dbReference>
<dbReference type="InterPro" id="IPR029055">
    <property type="entry name" value="Ntn_hydrolases_N"/>
</dbReference>
<evidence type="ECO:0000313" key="6">
    <source>
        <dbReference type="Proteomes" id="UP000595349"/>
    </source>
</evidence>
<gene>
    <name evidence="5" type="ORF">HUG20_10125</name>
</gene>
<dbReference type="GO" id="GO:0016787">
    <property type="term" value="F:hydrolase activity"/>
    <property type="evidence" value="ECO:0007669"/>
    <property type="project" value="UniProtKB-KW"/>
</dbReference>
<keyword evidence="4" id="KW-0865">Zymogen</keyword>
<dbReference type="PANTHER" id="PTHR43199">
    <property type="entry name" value="GLUTATHIONE HYDROLASE"/>
    <property type="match status" value="1"/>
</dbReference>
<dbReference type="InterPro" id="IPR043138">
    <property type="entry name" value="GGT_lsub"/>
</dbReference>
<dbReference type="PRINTS" id="PR01210">
    <property type="entry name" value="GGTRANSPTASE"/>
</dbReference>
<dbReference type="GO" id="GO:0016740">
    <property type="term" value="F:transferase activity"/>
    <property type="evidence" value="ECO:0007669"/>
    <property type="project" value="UniProtKB-KW"/>
</dbReference>
<name>A0A7T6ZEP6_9BACI</name>
<dbReference type="PANTHER" id="PTHR43199:SF1">
    <property type="entry name" value="GLUTATHIONE HYDROLASE PROENZYME"/>
    <property type="match status" value="1"/>
</dbReference>
<dbReference type="Gene3D" id="3.60.20.40">
    <property type="match status" value="1"/>
</dbReference>
<organism evidence="5 6">
    <name type="scientific">Salicibibacter cibi</name>
    <dbReference type="NCBI Taxonomy" id="2743001"/>
    <lineage>
        <taxon>Bacteria</taxon>
        <taxon>Bacillati</taxon>
        <taxon>Bacillota</taxon>
        <taxon>Bacilli</taxon>
        <taxon>Bacillales</taxon>
        <taxon>Bacillaceae</taxon>
        <taxon>Salicibibacter</taxon>
    </lineage>
</organism>